<accession>A0A930GX53</accession>
<dbReference type="InterPro" id="IPR007337">
    <property type="entry name" value="RelB/DinJ"/>
</dbReference>
<dbReference type="PANTHER" id="PTHR38781">
    <property type="entry name" value="ANTITOXIN DINJ-RELATED"/>
    <property type="match status" value="1"/>
</dbReference>
<evidence type="ECO:0000313" key="3">
    <source>
        <dbReference type="EMBL" id="MBF1284114.1"/>
    </source>
</evidence>
<proteinExistence type="inferred from homology"/>
<dbReference type="GO" id="GO:0006355">
    <property type="term" value="P:regulation of DNA-templated transcription"/>
    <property type="evidence" value="ECO:0007669"/>
    <property type="project" value="InterPro"/>
</dbReference>
<dbReference type="Pfam" id="PF04221">
    <property type="entry name" value="RelB"/>
    <property type="match status" value="1"/>
</dbReference>
<gene>
    <name evidence="3" type="ORF">HXM93_06255</name>
</gene>
<name>A0A930GX53_9FIRM</name>
<dbReference type="Gene3D" id="1.10.1220.10">
    <property type="entry name" value="Met repressor-like"/>
    <property type="match status" value="1"/>
</dbReference>
<dbReference type="InterPro" id="IPR013321">
    <property type="entry name" value="Arc_rbn_hlx_hlx"/>
</dbReference>
<comment type="similarity">
    <text evidence="1">Belongs to the RelB/DinJ antitoxin family.</text>
</comment>
<organism evidence="3 4">
    <name type="scientific">Oribacterium parvum</name>
    <dbReference type="NCBI Taxonomy" id="1501329"/>
    <lineage>
        <taxon>Bacteria</taxon>
        <taxon>Bacillati</taxon>
        <taxon>Bacillota</taxon>
        <taxon>Clostridia</taxon>
        <taxon>Lachnospirales</taxon>
        <taxon>Lachnospiraceae</taxon>
        <taxon>Oribacterium</taxon>
    </lineage>
</organism>
<evidence type="ECO:0000256" key="1">
    <source>
        <dbReference type="ARBA" id="ARBA00010562"/>
    </source>
</evidence>
<dbReference type="GO" id="GO:0006351">
    <property type="term" value="P:DNA-templated transcription"/>
    <property type="evidence" value="ECO:0007669"/>
    <property type="project" value="TreeGrafter"/>
</dbReference>
<dbReference type="PANTHER" id="PTHR38781:SF1">
    <property type="entry name" value="ANTITOXIN DINJ-RELATED"/>
    <property type="match status" value="1"/>
</dbReference>
<dbReference type="AlphaFoldDB" id="A0A930GX53"/>
<evidence type="ECO:0000313" key="4">
    <source>
        <dbReference type="Proteomes" id="UP000709351"/>
    </source>
</evidence>
<sequence length="84" mass="9498">MAQVNFRVDDSIKERAESACTAMGLTMSSAINIFLTKVANEKRIPFEVSVDPFYSEEHIAMLEKRIADMKAGKKVHEHELIEAE</sequence>
<keyword evidence="2" id="KW-1277">Toxin-antitoxin system</keyword>
<dbReference type="EMBL" id="JABZRD010000371">
    <property type="protein sequence ID" value="MBF1284114.1"/>
    <property type="molecule type" value="Genomic_DNA"/>
</dbReference>
<dbReference type="Proteomes" id="UP000709351">
    <property type="component" value="Unassembled WGS sequence"/>
</dbReference>
<evidence type="ECO:0000256" key="2">
    <source>
        <dbReference type="ARBA" id="ARBA00022649"/>
    </source>
</evidence>
<reference evidence="3" key="1">
    <citation type="submission" date="2020-04" db="EMBL/GenBank/DDBJ databases">
        <title>Deep metagenomics examines the oral microbiome during advanced dental caries in children, revealing novel taxa and co-occurrences with host molecules.</title>
        <authorList>
            <person name="Baker J.L."/>
            <person name="Morton J.T."/>
            <person name="Dinis M."/>
            <person name="Alvarez R."/>
            <person name="Tran N.C."/>
            <person name="Knight R."/>
            <person name="Edlund A."/>
        </authorList>
    </citation>
    <scope>NUCLEOTIDE SEQUENCE</scope>
    <source>
        <strain evidence="3">JCVI_24_bin.2</strain>
    </source>
</reference>
<protein>
    <submittedName>
        <fullName evidence="3">Type II toxin-antitoxin system RelB/DinJ family antitoxin</fullName>
    </submittedName>
</protein>
<comment type="caution">
    <text evidence="3">The sequence shown here is derived from an EMBL/GenBank/DDBJ whole genome shotgun (WGS) entry which is preliminary data.</text>
</comment>
<dbReference type="NCBIfam" id="TIGR02384">
    <property type="entry name" value="RelB_DinJ"/>
    <property type="match status" value="1"/>
</dbReference>